<protein>
    <submittedName>
        <fullName evidence="1">Uncharacterized protein DUF1841</fullName>
    </submittedName>
</protein>
<accession>A0A4R6EGR8</accession>
<dbReference type="OrthoDB" id="9789432at2"/>
<dbReference type="Pfam" id="PF08897">
    <property type="entry name" value="DUF1841"/>
    <property type="match status" value="1"/>
</dbReference>
<reference evidence="1 2" key="1">
    <citation type="submission" date="2019-03" db="EMBL/GenBank/DDBJ databases">
        <title>Genomic Encyclopedia of Type Strains, Phase IV (KMG-IV): sequencing the most valuable type-strain genomes for metagenomic binning, comparative biology and taxonomic classification.</title>
        <authorList>
            <person name="Goeker M."/>
        </authorList>
    </citation>
    <scope>NUCLEOTIDE SEQUENCE [LARGE SCALE GENOMIC DNA]</scope>
    <source>
        <strain evidence="1 2">DSM 12121</strain>
    </source>
</reference>
<name>A0A4R6EGR8_9RHOO</name>
<evidence type="ECO:0000313" key="2">
    <source>
        <dbReference type="Proteomes" id="UP000295129"/>
    </source>
</evidence>
<organism evidence="1 2">
    <name type="scientific">Azoarcus indigens</name>
    <dbReference type="NCBI Taxonomy" id="29545"/>
    <lineage>
        <taxon>Bacteria</taxon>
        <taxon>Pseudomonadati</taxon>
        <taxon>Pseudomonadota</taxon>
        <taxon>Betaproteobacteria</taxon>
        <taxon>Rhodocyclales</taxon>
        <taxon>Zoogloeaceae</taxon>
        <taxon>Azoarcus</taxon>
    </lineage>
</organism>
<keyword evidence="2" id="KW-1185">Reference proteome</keyword>
<dbReference type="RefSeq" id="WP_133587790.1">
    <property type="nucleotide sequence ID" value="NZ_SNVV01000001.1"/>
</dbReference>
<dbReference type="Proteomes" id="UP000295129">
    <property type="component" value="Unassembled WGS sequence"/>
</dbReference>
<evidence type="ECO:0000313" key="1">
    <source>
        <dbReference type="EMBL" id="TDN57003.1"/>
    </source>
</evidence>
<comment type="caution">
    <text evidence="1">The sequence shown here is derived from an EMBL/GenBank/DDBJ whole genome shotgun (WGS) entry which is preliminary data.</text>
</comment>
<dbReference type="InterPro" id="IPR014993">
    <property type="entry name" value="DUF1841"/>
</dbReference>
<proteinExistence type="predicted"/>
<sequence length="143" mass="16046">MFNPSRDQVRSFFIEAWRKHRAHEVLTPLEAIAADVIGLHPEYHAVVEDPDAIDRDFSPDDGQLNPFLHLSLHLAIEEQLSIDQPPGIRAAFNSACEKRGSRHDAMHDALECLGETLFDAQRRGGQPDGAAYVGCVLRRAERH</sequence>
<gene>
    <name evidence="1" type="ORF">C7389_101385</name>
</gene>
<dbReference type="EMBL" id="SNVV01000001">
    <property type="protein sequence ID" value="TDN57003.1"/>
    <property type="molecule type" value="Genomic_DNA"/>
</dbReference>
<dbReference type="AlphaFoldDB" id="A0A4R6EGR8"/>